<dbReference type="OrthoDB" id="525039at2"/>
<accession>A0A810L2N8</accession>
<evidence type="ECO:0000313" key="4">
    <source>
        <dbReference type="Proteomes" id="UP000680750"/>
    </source>
</evidence>
<organism evidence="3 4">
    <name type="scientific">Actinocatenispora sera</name>
    <dbReference type="NCBI Taxonomy" id="390989"/>
    <lineage>
        <taxon>Bacteria</taxon>
        <taxon>Bacillati</taxon>
        <taxon>Actinomycetota</taxon>
        <taxon>Actinomycetes</taxon>
        <taxon>Micromonosporales</taxon>
        <taxon>Micromonosporaceae</taxon>
        <taxon>Actinocatenispora</taxon>
    </lineage>
</organism>
<dbReference type="InterPro" id="IPR005754">
    <property type="entry name" value="Sortase"/>
</dbReference>
<dbReference type="EMBL" id="AP023354">
    <property type="protein sequence ID" value="BCJ29179.1"/>
    <property type="molecule type" value="Genomic_DNA"/>
</dbReference>
<sequence>MTAATQRRRRGRGVPAAAASLLAVLLTAACAATAGGGTTPAAPHRSAHPTAGLIDTQAADPIRIRVPSIGIDAPVDPLTVDAKGVLPAPTSFHRAGWWRAGPEPGERGAAVIVGHVDSYRGPAVFFRLPTMRTAAKILVDRADGSTVVFAEQRIERRPKDAFPTDSVYGRTADAQLRLITCGGRFDQVQRRYLDDVIVFARRIR</sequence>
<dbReference type="Proteomes" id="UP000680750">
    <property type="component" value="Chromosome"/>
</dbReference>
<dbReference type="RefSeq" id="WP_084132564.1">
    <property type="nucleotide sequence ID" value="NZ_AP023354.1"/>
</dbReference>
<evidence type="ECO:0000256" key="2">
    <source>
        <dbReference type="SAM" id="SignalP"/>
    </source>
</evidence>
<dbReference type="Pfam" id="PF04203">
    <property type="entry name" value="Sortase"/>
    <property type="match status" value="1"/>
</dbReference>
<evidence type="ECO:0000256" key="1">
    <source>
        <dbReference type="ARBA" id="ARBA00022801"/>
    </source>
</evidence>
<dbReference type="PROSITE" id="PS51257">
    <property type="entry name" value="PROKAR_LIPOPROTEIN"/>
    <property type="match status" value="1"/>
</dbReference>
<dbReference type="CDD" id="cd05829">
    <property type="entry name" value="Sortase_F"/>
    <property type="match status" value="1"/>
</dbReference>
<reference evidence="3" key="1">
    <citation type="submission" date="2020-08" db="EMBL/GenBank/DDBJ databases">
        <title>Whole genome shotgun sequence of Actinocatenispora sera NBRC 101916.</title>
        <authorList>
            <person name="Komaki H."/>
            <person name="Tamura T."/>
        </authorList>
    </citation>
    <scope>NUCLEOTIDE SEQUENCE</scope>
    <source>
        <strain evidence="3">NBRC 101916</strain>
    </source>
</reference>
<dbReference type="Gene3D" id="2.40.260.10">
    <property type="entry name" value="Sortase"/>
    <property type="match status" value="1"/>
</dbReference>
<protein>
    <submittedName>
        <fullName evidence="3">Class F sortase</fullName>
    </submittedName>
</protein>
<feature type="signal peptide" evidence="2">
    <location>
        <begin position="1"/>
        <end position="34"/>
    </location>
</feature>
<keyword evidence="1" id="KW-0378">Hydrolase</keyword>
<dbReference type="AlphaFoldDB" id="A0A810L2N8"/>
<keyword evidence="2" id="KW-0732">Signal</keyword>
<gene>
    <name evidence="3" type="ORF">Asera_32870</name>
</gene>
<name>A0A810L2N8_9ACTN</name>
<dbReference type="NCBIfam" id="NF033748">
    <property type="entry name" value="class_F_sortase"/>
    <property type="match status" value="1"/>
</dbReference>
<dbReference type="SUPFAM" id="SSF63817">
    <property type="entry name" value="Sortase"/>
    <property type="match status" value="1"/>
</dbReference>
<keyword evidence="4" id="KW-1185">Reference proteome</keyword>
<dbReference type="GO" id="GO:0016787">
    <property type="term" value="F:hydrolase activity"/>
    <property type="evidence" value="ECO:0007669"/>
    <property type="project" value="UniProtKB-KW"/>
</dbReference>
<dbReference type="KEGG" id="aser:Asera_32870"/>
<proteinExistence type="predicted"/>
<dbReference type="InterPro" id="IPR023365">
    <property type="entry name" value="Sortase_dom-sf"/>
</dbReference>
<feature type="chain" id="PRO_5038386686" evidence="2">
    <location>
        <begin position="35"/>
        <end position="204"/>
    </location>
</feature>
<evidence type="ECO:0000313" key="3">
    <source>
        <dbReference type="EMBL" id="BCJ29179.1"/>
    </source>
</evidence>
<dbReference type="InterPro" id="IPR042001">
    <property type="entry name" value="Sortase_F"/>
</dbReference>